<organism evidence="1 2">
    <name type="scientific">Caligus rogercresseyi</name>
    <name type="common">Sea louse</name>
    <dbReference type="NCBI Taxonomy" id="217165"/>
    <lineage>
        <taxon>Eukaryota</taxon>
        <taxon>Metazoa</taxon>
        <taxon>Ecdysozoa</taxon>
        <taxon>Arthropoda</taxon>
        <taxon>Crustacea</taxon>
        <taxon>Multicrustacea</taxon>
        <taxon>Hexanauplia</taxon>
        <taxon>Copepoda</taxon>
        <taxon>Siphonostomatoida</taxon>
        <taxon>Caligidae</taxon>
        <taxon>Caligus</taxon>
    </lineage>
</organism>
<accession>A0A7T8KEX1</accession>
<dbReference type="OrthoDB" id="9996331at2759"/>
<sequence length="61" mass="7207">MNKVVMPWIREVTGYRPWVWQKDSTTCNVSVRSLQWLQENTYDMVGKEMWPPNGLFCLGLS</sequence>
<dbReference type="AlphaFoldDB" id="A0A7T8KEX1"/>
<evidence type="ECO:0000313" key="2">
    <source>
        <dbReference type="Proteomes" id="UP000595437"/>
    </source>
</evidence>
<keyword evidence="2" id="KW-1185">Reference proteome</keyword>
<dbReference type="EMBL" id="CP045894">
    <property type="protein sequence ID" value="QQP54657.1"/>
    <property type="molecule type" value="Genomic_DNA"/>
</dbReference>
<name>A0A7T8KEX1_CALRO</name>
<gene>
    <name evidence="1" type="ORF">FKW44_007561</name>
</gene>
<evidence type="ECO:0000313" key="1">
    <source>
        <dbReference type="EMBL" id="QQP54657.1"/>
    </source>
</evidence>
<reference evidence="2" key="1">
    <citation type="submission" date="2021-01" db="EMBL/GenBank/DDBJ databases">
        <title>Caligus Genome Assembly.</title>
        <authorList>
            <person name="Gallardo-Escarate C."/>
        </authorList>
    </citation>
    <scope>NUCLEOTIDE SEQUENCE [LARGE SCALE GENOMIC DNA]</scope>
</reference>
<dbReference type="Proteomes" id="UP000595437">
    <property type="component" value="Chromosome 5"/>
</dbReference>
<protein>
    <submittedName>
        <fullName evidence="1">LOC100197594</fullName>
    </submittedName>
</protein>
<proteinExistence type="predicted"/>